<comment type="similarity">
    <text evidence="2 8">Belongs to the Aux/IAA family.</text>
</comment>
<comment type="subcellular location">
    <subcellularLocation>
        <location evidence="1 8">Nucleus</location>
    </subcellularLocation>
</comment>
<dbReference type="PANTHER" id="PTHR31734:SF34">
    <property type="entry name" value="AUXIN-RESPONSIVE PROTEIN IAA15"/>
    <property type="match status" value="1"/>
</dbReference>
<evidence type="ECO:0000256" key="7">
    <source>
        <dbReference type="ARBA" id="ARBA00023294"/>
    </source>
</evidence>
<comment type="subunit">
    <text evidence="8">Homodimers and heterodimers.</text>
</comment>
<keyword evidence="6 8" id="KW-0539">Nucleus</keyword>
<keyword evidence="7 8" id="KW-0927">Auxin signaling pathway</keyword>
<feature type="domain" description="PB1" evidence="10">
    <location>
        <begin position="100"/>
        <end position="189"/>
    </location>
</feature>
<keyword evidence="3 8" id="KW-0678">Repressor</keyword>
<dbReference type="GO" id="GO:0006355">
    <property type="term" value="P:regulation of DNA-templated transcription"/>
    <property type="evidence" value="ECO:0007669"/>
    <property type="project" value="InterPro"/>
</dbReference>
<keyword evidence="5 8" id="KW-0804">Transcription</keyword>
<dbReference type="GO" id="GO:0009734">
    <property type="term" value="P:auxin-activated signaling pathway"/>
    <property type="evidence" value="ECO:0007669"/>
    <property type="project" value="UniProtKB-UniRule"/>
</dbReference>
<evidence type="ECO:0000256" key="8">
    <source>
        <dbReference type="RuleBase" id="RU004549"/>
    </source>
</evidence>
<dbReference type="SUPFAM" id="SSF54277">
    <property type="entry name" value="CAD &amp; PB1 domains"/>
    <property type="match status" value="1"/>
</dbReference>
<evidence type="ECO:0000313" key="11">
    <source>
        <dbReference type="EMBL" id="QFU85230.1"/>
    </source>
</evidence>
<evidence type="ECO:0000256" key="6">
    <source>
        <dbReference type="ARBA" id="ARBA00023242"/>
    </source>
</evidence>
<dbReference type="Gene3D" id="3.10.20.90">
    <property type="entry name" value="Phosphatidylinositol 3-kinase Catalytic Subunit, Chain A, domain 1"/>
    <property type="match status" value="1"/>
</dbReference>
<dbReference type="InterPro" id="IPR033389">
    <property type="entry name" value="AUX/IAA_dom"/>
</dbReference>
<dbReference type="GO" id="GO:0005634">
    <property type="term" value="C:nucleus"/>
    <property type="evidence" value="ECO:0007669"/>
    <property type="project" value="UniProtKB-SubCell"/>
</dbReference>
<dbReference type="InterPro" id="IPR003311">
    <property type="entry name" value="AUX_IAA"/>
</dbReference>
<accession>A0A5P9PCW1</accession>
<keyword evidence="4 8" id="KW-0805">Transcription regulation</keyword>
<protein>
    <recommendedName>
        <fullName evidence="8">Auxin-responsive protein</fullName>
    </recommendedName>
</protein>
<sequence length="211" mass="23115">MDNGSPGSEASGLTFMETELTLGLPGVSRCRKSGKKRGFSETVELSLGSSASVLESRDSNSKDDGSGNEIDATSRAPQTKAQVIGWPPVRSFRKTAMKTSKYVKVAVDGAPYLRKLDLETYNSYQQLMSAVNDVFGVFTICNERKLLDSVNGSEYVATYEDKEGDWMLVGDVPWKMFVESCKRLRLMKIMEATGSGARRMSPNPKCSSGSY</sequence>
<dbReference type="FunFam" id="3.10.20.90:FF:000078">
    <property type="entry name" value="Auxin-responsive protein"/>
    <property type="match status" value="1"/>
</dbReference>
<feature type="region of interest" description="Disordered" evidence="9">
    <location>
        <begin position="50"/>
        <end position="80"/>
    </location>
</feature>
<dbReference type="PROSITE" id="PS51745">
    <property type="entry name" value="PB1"/>
    <property type="match status" value="1"/>
</dbReference>
<evidence type="ECO:0000256" key="5">
    <source>
        <dbReference type="ARBA" id="ARBA00023163"/>
    </source>
</evidence>
<dbReference type="PANTHER" id="PTHR31734">
    <property type="entry name" value="AUXIN-RESPONSIVE PROTEIN IAA17"/>
    <property type="match status" value="1"/>
</dbReference>
<evidence type="ECO:0000256" key="4">
    <source>
        <dbReference type="ARBA" id="ARBA00023015"/>
    </source>
</evidence>
<dbReference type="InterPro" id="IPR053793">
    <property type="entry name" value="PB1-like"/>
</dbReference>
<organism evidence="11">
    <name type="scientific">Diospyros kaki</name>
    <name type="common">Kaki persimmon</name>
    <name type="synonym">Diospyros chinensis</name>
    <dbReference type="NCBI Taxonomy" id="35925"/>
    <lineage>
        <taxon>Eukaryota</taxon>
        <taxon>Viridiplantae</taxon>
        <taxon>Streptophyta</taxon>
        <taxon>Embryophyta</taxon>
        <taxon>Tracheophyta</taxon>
        <taxon>Spermatophyta</taxon>
        <taxon>Magnoliopsida</taxon>
        <taxon>eudicotyledons</taxon>
        <taxon>Gunneridae</taxon>
        <taxon>Pentapetalae</taxon>
        <taxon>asterids</taxon>
        <taxon>Ericales</taxon>
        <taxon>Ebenaceae</taxon>
        <taxon>Diospyros</taxon>
    </lineage>
</organism>
<evidence type="ECO:0000256" key="1">
    <source>
        <dbReference type="ARBA" id="ARBA00004123"/>
    </source>
</evidence>
<dbReference type="EMBL" id="MK738001">
    <property type="protein sequence ID" value="QFU85230.1"/>
    <property type="molecule type" value="mRNA"/>
</dbReference>
<dbReference type="AlphaFoldDB" id="A0A5P9PCW1"/>
<reference evidence="11" key="1">
    <citation type="submission" date="2019-04" db="EMBL/GenBank/DDBJ databases">
        <title>Transcription factors involved in persimmon fruit deastringency and softening.</title>
        <authorList>
            <person name="Zhu Q."/>
            <person name="Yin X."/>
        </authorList>
    </citation>
    <scope>NUCLEOTIDE SEQUENCE</scope>
</reference>
<name>A0A5P9PCW1_DIOKA</name>
<evidence type="ECO:0000256" key="9">
    <source>
        <dbReference type="SAM" id="MobiDB-lite"/>
    </source>
</evidence>
<evidence type="ECO:0000256" key="2">
    <source>
        <dbReference type="ARBA" id="ARBA00006728"/>
    </source>
</evidence>
<comment type="function">
    <text evidence="8">Aux/IAA proteins are short-lived transcriptional factors that function as repressors of early auxin response genes at low auxin concentrations.</text>
</comment>
<dbReference type="Pfam" id="PF02309">
    <property type="entry name" value="AUX_IAA"/>
    <property type="match status" value="1"/>
</dbReference>
<proteinExistence type="evidence at transcript level"/>
<evidence type="ECO:0000256" key="3">
    <source>
        <dbReference type="ARBA" id="ARBA00022491"/>
    </source>
</evidence>
<feature type="compositionally biased region" description="Basic and acidic residues" evidence="9">
    <location>
        <begin position="55"/>
        <end position="65"/>
    </location>
</feature>
<evidence type="ECO:0000259" key="10">
    <source>
        <dbReference type="PROSITE" id="PS51745"/>
    </source>
</evidence>